<proteinExistence type="predicted"/>
<evidence type="ECO:0000313" key="2">
    <source>
        <dbReference type="Proteomes" id="UP000824782"/>
    </source>
</evidence>
<accession>A0AAV7AP36</accession>
<organism evidence="1 2">
    <name type="scientific">Engystomops pustulosus</name>
    <name type="common">Tungara frog</name>
    <name type="synonym">Physalaemus pustulosus</name>
    <dbReference type="NCBI Taxonomy" id="76066"/>
    <lineage>
        <taxon>Eukaryota</taxon>
        <taxon>Metazoa</taxon>
        <taxon>Chordata</taxon>
        <taxon>Craniata</taxon>
        <taxon>Vertebrata</taxon>
        <taxon>Euteleostomi</taxon>
        <taxon>Amphibia</taxon>
        <taxon>Batrachia</taxon>
        <taxon>Anura</taxon>
        <taxon>Neobatrachia</taxon>
        <taxon>Hyloidea</taxon>
        <taxon>Leptodactylidae</taxon>
        <taxon>Leiuperinae</taxon>
        <taxon>Engystomops</taxon>
    </lineage>
</organism>
<sequence length="84" mass="9036">MCHQEPAILVKMWGCLCLPTRAVFSPKYHIGPIKVYAGRGKLKLLKILGGGNGKTPSFHPDHQNGKLQVPLSCPATPTATVTSK</sequence>
<dbReference type="Proteomes" id="UP000824782">
    <property type="component" value="Unassembled WGS sequence"/>
</dbReference>
<dbReference type="EMBL" id="WNYA01000007">
    <property type="protein sequence ID" value="KAG8562540.1"/>
    <property type="molecule type" value="Genomic_DNA"/>
</dbReference>
<gene>
    <name evidence="1" type="ORF">GDO81_015718</name>
</gene>
<evidence type="ECO:0000313" key="1">
    <source>
        <dbReference type="EMBL" id="KAG8562540.1"/>
    </source>
</evidence>
<dbReference type="AlphaFoldDB" id="A0AAV7AP36"/>
<comment type="caution">
    <text evidence="1">The sequence shown here is derived from an EMBL/GenBank/DDBJ whole genome shotgun (WGS) entry which is preliminary data.</text>
</comment>
<keyword evidence="2" id="KW-1185">Reference proteome</keyword>
<protein>
    <submittedName>
        <fullName evidence="1">Uncharacterized protein</fullName>
    </submittedName>
</protein>
<reference evidence="1" key="1">
    <citation type="thesis" date="2020" institute="ProQuest LLC" country="789 East Eisenhower Parkway, Ann Arbor, MI, USA">
        <title>Comparative Genomics and Chromosome Evolution.</title>
        <authorList>
            <person name="Mudd A.B."/>
        </authorList>
    </citation>
    <scope>NUCLEOTIDE SEQUENCE</scope>
    <source>
        <strain evidence="1">237g6f4</strain>
        <tissue evidence="1">Blood</tissue>
    </source>
</reference>
<name>A0AAV7AP36_ENGPU</name>